<organism evidence="1 2">
    <name type="scientific">Halocaridina rubra</name>
    <name type="common">Hawaiian red shrimp</name>
    <dbReference type="NCBI Taxonomy" id="373956"/>
    <lineage>
        <taxon>Eukaryota</taxon>
        <taxon>Metazoa</taxon>
        <taxon>Ecdysozoa</taxon>
        <taxon>Arthropoda</taxon>
        <taxon>Crustacea</taxon>
        <taxon>Multicrustacea</taxon>
        <taxon>Malacostraca</taxon>
        <taxon>Eumalacostraca</taxon>
        <taxon>Eucarida</taxon>
        <taxon>Decapoda</taxon>
        <taxon>Pleocyemata</taxon>
        <taxon>Caridea</taxon>
        <taxon>Atyoidea</taxon>
        <taxon>Atyidae</taxon>
        <taxon>Halocaridina</taxon>
    </lineage>
</organism>
<dbReference type="EMBL" id="JAXCGZ010014215">
    <property type="protein sequence ID" value="KAK7071592.1"/>
    <property type="molecule type" value="Genomic_DNA"/>
</dbReference>
<keyword evidence="2" id="KW-1185">Reference proteome</keyword>
<proteinExistence type="predicted"/>
<comment type="caution">
    <text evidence="1">The sequence shown here is derived from an EMBL/GenBank/DDBJ whole genome shotgun (WGS) entry which is preliminary data.</text>
</comment>
<reference evidence="1 2" key="1">
    <citation type="submission" date="2023-11" db="EMBL/GenBank/DDBJ databases">
        <title>Halocaridina rubra genome assembly.</title>
        <authorList>
            <person name="Smith C."/>
        </authorList>
    </citation>
    <scope>NUCLEOTIDE SEQUENCE [LARGE SCALE GENOMIC DNA]</scope>
    <source>
        <strain evidence="1">EP-1</strain>
        <tissue evidence="1">Whole</tissue>
    </source>
</reference>
<protein>
    <submittedName>
        <fullName evidence="1">Uncharacterized protein</fullName>
    </submittedName>
</protein>
<accession>A0AAN8WSS9</accession>
<dbReference type="Proteomes" id="UP001381693">
    <property type="component" value="Unassembled WGS sequence"/>
</dbReference>
<gene>
    <name evidence="1" type="ORF">SK128_018402</name>
</gene>
<evidence type="ECO:0000313" key="2">
    <source>
        <dbReference type="Proteomes" id="UP001381693"/>
    </source>
</evidence>
<evidence type="ECO:0000313" key="1">
    <source>
        <dbReference type="EMBL" id="KAK7071592.1"/>
    </source>
</evidence>
<sequence>GSQGVQPLMLSPWLYSGKATEKPTAVIRENEECIRIRDLSRNYNEKSLLFRYSE</sequence>
<feature type="non-terminal residue" evidence="1">
    <location>
        <position position="1"/>
    </location>
</feature>
<name>A0AAN8WSS9_HALRR</name>
<dbReference type="AlphaFoldDB" id="A0AAN8WSS9"/>